<keyword evidence="3 9" id="KW-0378">Hydrolase</keyword>
<proteinExistence type="predicted"/>
<dbReference type="InterPro" id="IPR013785">
    <property type="entry name" value="Aldolase_TIM"/>
</dbReference>
<dbReference type="InterPro" id="IPR017853">
    <property type="entry name" value="GH"/>
</dbReference>
<feature type="domain" description="Glycosyl-hydrolase 97 catalytic" evidence="6">
    <location>
        <begin position="307"/>
        <end position="461"/>
    </location>
</feature>
<dbReference type="InterPro" id="IPR052720">
    <property type="entry name" value="Glycosyl_hydrolase_97"/>
</dbReference>
<dbReference type="Pfam" id="PF14508">
    <property type="entry name" value="GH97_N"/>
    <property type="match status" value="1"/>
</dbReference>
<dbReference type="InterPro" id="IPR013780">
    <property type="entry name" value="Glyco_hydro_b"/>
</dbReference>
<sequence>MKRSVFVLLTILIVFSHYCSAKNIEVRSPDGKTKVEINYDKAISYKIYHSDQLVLDQSEIALQLEDGTVLGENPKVKSFHKDVVNESIESPFYRFSSFTVHYRKLLTTFKNGFQLEFRVYNNGGVAYRFIVDQNNNLVVSNETAHFNFDENYKVYAAHTTGKKDPLAMAFQNTYAVTDLNKVDSSLIFLPMTVDLKEGKKLTITESDLEDYPGMFLRVNPSQKGFEGVFAGYPAEVDYYSWRSQEHVTQRESYIAKLNAKQQLPWRIISVSEKDIEMPVNNLVYALASKNRIGDCSWIKPGKCAWEWWNDWGLYHVDFEAGINMETYKYYIDFASKYGLEYVILDEGWYNGKKGDLFEVVPQLDIKELVDYAEKRNVSIILWTVFNVLDQQLEEACKYYSHLGVKGFKVDFLDRDDQEAVKMVYRIAEKAAQYKLVLDLHGFYKPTGLNRTYPNILNFEGVFGMEEMKWSTPEVDMPAYDVTFPFIRMMAGSVDYTPGAMRNATKRDFQPIYSNPLSQGTRCHQLATYVVFDSPLTMLCDAPVYYEKEDDFTKFLSDIPLVADETKILTGKLGEYIVTARRYGNDWYIGGLTNWEERSLNVDLSFLNASGIYSATIYQDGINANKQAADYKVRKLTVNHKSVLNMDCASGGGFVVKLTYHQLTAKKELCLPKEIYMIPENNDFNNDQSEYCYSRSLQSENLALFWHKEYGENPMVNPDSTKRFSPQRVIEECERFYKYYTDELQMVQKGCSLTDTYKLLLFVFGGDEGTAFGGGAEDKVGVLWTPAVRITKEPYGALAHEMGHSFQYLSNADCGAGPTGPIMEMSAQYMLWQVYPEWMTFEKYHLDAFLKGTHLSFLHPLNMYHSPFVLEYWSQLHGKEFFGKLSRATKTGEDPVTTYKRITGITQQQFNDEMFDACRRFVTWDLDRVEHVASQYANLHQTKLVDEGNGWYRIDSLNAPQNYGYNAIQLKVPTEGNVVNIDFKGIAGAPGYTNVKTDYAGWRYGFVASLKSGQRVYGDVAKEHEGSVSFTVPENTAYLWFVVSGAPTKHWPIKFNWGAPKTDSSQEEQWAYRFHLKGSDIVKVTK</sequence>
<evidence type="ECO:0000256" key="5">
    <source>
        <dbReference type="ARBA" id="ARBA00023295"/>
    </source>
</evidence>
<evidence type="ECO:0000256" key="3">
    <source>
        <dbReference type="ARBA" id="ARBA00022801"/>
    </source>
</evidence>
<dbReference type="InterPro" id="IPR014718">
    <property type="entry name" value="GH-type_carb-bd"/>
</dbReference>
<feature type="domain" description="Glycosyl-hydrolase 97 C-terminal oligomerisation" evidence="8">
    <location>
        <begin position="562"/>
        <end position="657"/>
    </location>
</feature>
<keyword evidence="4" id="KW-0106">Calcium</keyword>
<dbReference type="GO" id="GO:0016798">
    <property type="term" value="F:hydrolase activity, acting on glycosyl bonds"/>
    <property type="evidence" value="ECO:0007669"/>
    <property type="project" value="UniProtKB-KW"/>
</dbReference>
<dbReference type="EMBL" id="JAPDPJ010000012">
    <property type="protein sequence ID" value="MCW3786323.1"/>
    <property type="molecule type" value="Genomic_DNA"/>
</dbReference>
<dbReference type="Gene3D" id="2.70.98.10">
    <property type="match status" value="1"/>
</dbReference>
<evidence type="ECO:0000313" key="10">
    <source>
        <dbReference type="Proteomes" id="UP001209229"/>
    </source>
</evidence>
<dbReference type="Pfam" id="PF14509">
    <property type="entry name" value="GH97_C"/>
    <property type="match status" value="1"/>
</dbReference>
<name>A0AAE3M3B6_9BACT</name>
<comment type="subunit">
    <text evidence="2">Monomer.</text>
</comment>
<feature type="domain" description="Glycosyl-hydrolase 97 N-terminal" evidence="7">
    <location>
        <begin position="26"/>
        <end position="287"/>
    </location>
</feature>
<evidence type="ECO:0000313" key="9">
    <source>
        <dbReference type="EMBL" id="MCW3786323.1"/>
    </source>
</evidence>
<accession>A0AAE3M3B6</accession>
<dbReference type="PANTHER" id="PTHR35803:SF2">
    <property type="entry name" value="RETAINING ALPHA-GALACTOSIDASE"/>
    <property type="match status" value="1"/>
</dbReference>
<comment type="cofactor">
    <cofactor evidence="1">
        <name>Ca(2+)</name>
        <dbReference type="ChEBI" id="CHEBI:29108"/>
    </cofactor>
</comment>
<evidence type="ECO:0000259" key="7">
    <source>
        <dbReference type="Pfam" id="PF14508"/>
    </source>
</evidence>
<dbReference type="Pfam" id="PF19527">
    <property type="entry name" value="DUF6055"/>
    <property type="match status" value="1"/>
</dbReference>
<dbReference type="InterPro" id="IPR019563">
    <property type="entry name" value="GH97_catalytic"/>
</dbReference>
<keyword evidence="10" id="KW-1185">Reference proteome</keyword>
<dbReference type="Pfam" id="PF10566">
    <property type="entry name" value="Glyco_hydro_97"/>
    <property type="match status" value="1"/>
</dbReference>
<evidence type="ECO:0000256" key="2">
    <source>
        <dbReference type="ARBA" id="ARBA00011245"/>
    </source>
</evidence>
<gene>
    <name evidence="9" type="ORF">OM075_07585</name>
</gene>
<comment type="caution">
    <text evidence="9">The sequence shown here is derived from an EMBL/GenBank/DDBJ whole genome shotgun (WGS) entry which is preliminary data.</text>
</comment>
<evidence type="ECO:0000256" key="1">
    <source>
        <dbReference type="ARBA" id="ARBA00001913"/>
    </source>
</evidence>
<keyword evidence="5" id="KW-0326">Glycosidase</keyword>
<evidence type="ECO:0000259" key="8">
    <source>
        <dbReference type="Pfam" id="PF14509"/>
    </source>
</evidence>
<dbReference type="Gene3D" id="3.20.20.70">
    <property type="entry name" value="Aldolase class I"/>
    <property type="match status" value="1"/>
</dbReference>
<evidence type="ECO:0000256" key="4">
    <source>
        <dbReference type="ARBA" id="ARBA00022837"/>
    </source>
</evidence>
<evidence type="ECO:0000259" key="6">
    <source>
        <dbReference type="Pfam" id="PF10566"/>
    </source>
</evidence>
<dbReference type="SUPFAM" id="SSF51445">
    <property type="entry name" value="(Trans)glycosidases"/>
    <property type="match status" value="1"/>
</dbReference>
<dbReference type="Gene3D" id="2.60.40.1180">
    <property type="entry name" value="Golgi alpha-mannosidase II"/>
    <property type="match status" value="1"/>
</dbReference>
<protein>
    <submittedName>
        <fullName evidence="9">Glycoside hydrolase family 97 protein</fullName>
    </submittedName>
</protein>
<dbReference type="PANTHER" id="PTHR35803">
    <property type="entry name" value="GLUCAN 1,4-ALPHA-GLUCOSIDASE SUSB-RELATED"/>
    <property type="match status" value="1"/>
</dbReference>
<dbReference type="Proteomes" id="UP001209229">
    <property type="component" value="Unassembled WGS sequence"/>
</dbReference>
<organism evidence="9 10">
    <name type="scientific">Plebeiibacterium sediminum</name>
    <dbReference type="NCBI Taxonomy" id="2992112"/>
    <lineage>
        <taxon>Bacteria</taxon>
        <taxon>Pseudomonadati</taxon>
        <taxon>Bacteroidota</taxon>
        <taxon>Bacteroidia</taxon>
        <taxon>Marinilabiliales</taxon>
        <taxon>Marinilabiliaceae</taxon>
        <taxon>Plebeiibacterium</taxon>
    </lineage>
</organism>
<dbReference type="AlphaFoldDB" id="A0AAE3M3B6"/>
<reference evidence="9" key="1">
    <citation type="submission" date="2022-10" db="EMBL/GenBank/DDBJ databases">
        <authorList>
            <person name="Yu W.X."/>
        </authorList>
    </citation>
    <scope>NUCLEOTIDE SEQUENCE</scope>
    <source>
        <strain evidence="9">AAT</strain>
    </source>
</reference>
<dbReference type="GO" id="GO:0030246">
    <property type="term" value="F:carbohydrate binding"/>
    <property type="evidence" value="ECO:0007669"/>
    <property type="project" value="InterPro"/>
</dbReference>
<dbReference type="RefSeq" id="WP_301189889.1">
    <property type="nucleotide sequence ID" value="NZ_JAPDPJ010000012.1"/>
</dbReference>
<dbReference type="InterPro" id="IPR029483">
    <property type="entry name" value="GH97_C"/>
</dbReference>
<dbReference type="InterPro" id="IPR045690">
    <property type="entry name" value="DUF6055"/>
</dbReference>
<dbReference type="InterPro" id="IPR029486">
    <property type="entry name" value="GH97_N"/>
</dbReference>